<gene>
    <name evidence="1" type="ORF">ENK44_13845</name>
</gene>
<dbReference type="InterPro" id="IPR016024">
    <property type="entry name" value="ARM-type_fold"/>
</dbReference>
<organism evidence="1">
    <name type="scientific">Caldithrix abyssi</name>
    <dbReference type="NCBI Taxonomy" id="187145"/>
    <lineage>
        <taxon>Bacteria</taxon>
        <taxon>Pseudomonadati</taxon>
        <taxon>Calditrichota</taxon>
        <taxon>Calditrichia</taxon>
        <taxon>Calditrichales</taxon>
        <taxon>Calditrichaceae</taxon>
        <taxon>Caldithrix</taxon>
    </lineage>
</organism>
<proteinExistence type="predicted"/>
<dbReference type="PANTHER" id="PTHR34070:SF1">
    <property type="entry name" value="DNA ALKYLATION REPAIR PROTEIN"/>
    <property type="match status" value="1"/>
</dbReference>
<dbReference type="InterPro" id="IPR014825">
    <property type="entry name" value="DNA_alkylation"/>
</dbReference>
<accession>A0A7V4U4M0</accession>
<dbReference type="Gene3D" id="1.25.10.90">
    <property type="match status" value="1"/>
</dbReference>
<evidence type="ECO:0000313" key="1">
    <source>
        <dbReference type="EMBL" id="HGY56784.1"/>
    </source>
</evidence>
<dbReference type="EMBL" id="DRQG01000130">
    <property type="protein sequence ID" value="HGY56784.1"/>
    <property type="molecule type" value="Genomic_DNA"/>
</dbReference>
<dbReference type="PANTHER" id="PTHR34070">
    <property type="entry name" value="ARMADILLO-TYPE FOLD"/>
    <property type="match status" value="1"/>
</dbReference>
<reference evidence="1" key="1">
    <citation type="journal article" date="2020" name="mSystems">
        <title>Genome- and Community-Level Interaction Insights into Carbon Utilization and Element Cycling Functions of Hydrothermarchaeota in Hydrothermal Sediment.</title>
        <authorList>
            <person name="Zhou Z."/>
            <person name="Liu Y."/>
            <person name="Xu W."/>
            <person name="Pan J."/>
            <person name="Luo Z.H."/>
            <person name="Li M."/>
        </authorList>
    </citation>
    <scope>NUCLEOTIDE SEQUENCE [LARGE SCALE GENOMIC DNA]</scope>
    <source>
        <strain evidence="1">HyVt-577</strain>
    </source>
</reference>
<dbReference type="Pfam" id="PF08713">
    <property type="entry name" value="DNA_alkylation"/>
    <property type="match status" value="1"/>
</dbReference>
<dbReference type="SUPFAM" id="SSF48371">
    <property type="entry name" value="ARM repeat"/>
    <property type="match status" value="1"/>
</dbReference>
<comment type="caution">
    <text evidence="1">The sequence shown here is derived from an EMBL/GenBank/DDBJ whole genome shotgun (WGS) entry which is preliminary data.</text>
</comment>
<dbReference type="Proteomes" id="UP000885779">
    <property type="component" value="Unassembled WGS sequence"/>
</dbReference>
<dbReference type="CDD" id="cd06561">
    <property type="entry name" value="AlkD_like"/>
    <property type="match status" value="1"/>
</dbReference>
<protein>
    <submittedName>
        <fullName evidence="1">DNA alkylation repair protein</fullName>
    </submittedName>
</protein>
<name>A0A7V4U4M0_CALAY</name>
<dbReference type="AlphaFoldDB" id="A0A7V4U4M0"/>
<sequence>MESFTTQKILRIIKEQGNPDKAPIHKKYHKSGLTFYGWDTPDLRKLANRLAKQITDNDTLFIYSAHLWASEIWDARMLSNFLLAKRLDLFTEEDFTRFYKWFRDCDGWAVTDMLAYPVLGEYLRRFPQFVPLVDQWKDDDHLWVRRAGLVRFITPVRHKEPWPDNMETVLHYHFKEQDFFIRKAIGWVLREWSKREPQRVLAFCERYKDEMAPLSYREAIRNVKK</sequence>